<dbReference type="Pfam" id="PF11326">
    <property type="entry name" value="PANTS-like"/>
    <property type="match status" value="1"/>
</dbReference>
<dbReference type="PANTHER" id="PTHR28052">
    <property type="entry name" value="UPF0545 PROTEIN C22ORF39"/>
    <property type="match status" value="1"/>
</dbReference>
<dbReference type="PANTHER" id="PTHR28052:SF1">
    <property type="entry name" value="UPF0545 PROTEIN C22ORF39"/>
    <property type="match status" value="1"/>
</dbReference>
<keyword evidence="2" id="KW-1185">Reference proteome</keyword>
<dbReference type="AlphaFoldDB" id="A0A0C3ERB9"/>
<dbReference type="HOGENOM" id="CLU_131110_1_0_1"/>
<accession>A0A0C3ERB9</accession>
<evidence type="ECO:0000313" key="2">
    <source>
        <dbReference type="Proteomes" id="UP000054166"/>
    </source>
</evidence>
<dbReference type="EMBL" id="KN833051">
    <property type="protein sequence ID" value="KIM75095.1"/>
    <property type="molecule type" value="Genomic_DNA"/>
</dbReference>
<dbReference type="InParanoid" id="A0A0C3ERB9"/>
<reference evidence="2" key="2">
    <citation type="submission" date="2015-01" db="EMBL/GenBank/DDBJ databases">
        <title>Evolutionary Origins and Diversification of the Mycorrhizal Mutualists.</title>
        <authorList>
            <consortium name="DOE Joint Genome Institute"/>
            <consortium name="Mycorrhizal Genomics Consortium"/>
            <person name="Kohler A."/>
            <person name="Kuo A."/>
            <person name="Nagy L.G."/>
            <person name="Floudas D."/>
            <person name="Copeland A."/>
            <person name="Barry K.W."/>
            <person name="Cichocki N."/>
            <person name="Veneault-Fourrey C."/>
            <person name="LaButti K."/>
            <person name="Lindquist E.A."/>
            <person name="Lipzen A."/>
            <person name="Lundell T."/>
            <person name="Morin E."/>
            <person name="Murat C."/>
            <person name="Riley R."/>
            <person name="Ohm R."/>
            <person name="Sun H."/>
            <person name="Tunlid A."/>
            <person name="Henrissat B."/>
            <person name="Grigoriev I.V."/>
            <person name="Hibbett D.S."/>
            <person name="Martin F."/>
        </authorList>
    </citation>
    <scope>NUCLEOTIDE SEQUENCE [LARGE SCALE GENOMIC DNA]</scope>
    <source>
        <strain evidence="2">F 1598</strain>
    </source>
</reference>
<dbReference type="STRING" id="765440.A0A0C3ERB9"/>
<proteinExistence type="predicted"/>
<evidence type="ECO:0008006" key="3">
    <source>
        <dbReference type="Google" id="ProtNLM"/>
    </source>
</evidence>
<gene>
    <name evidence="1" type="ORF">PILCRDRAFT_827668</name>
</gene>
<name>A0A0C3ERB9_PILCF</name>
<evidence type="ECO:0000313" key="1">
    <source>
        <dbReference type="EMBL" id="KIM75095.1"/>
    </source>
</evidence>
<reference evidence="1 2" key="1">
    <citation type="submission" date="2014-04" db="EMBL/GenBank/DDBJ databases">
        <authorList>
            <consortium name="DOE Joint Genome Institute"/>
            <person name="Kuo A."/>
            <person name="Tarkka M."/>
            <person name="Buscot F."/>
            <person name="Kohler A."/>
            <person name="Nagy L.G."/>
            <person name="Floudas D."/>
            <person name="Copeland A."/>
            <person name="Barry K.W."/>
            <person name="Cichocki N."/>
            <person name="Veneault-Fourrey C."/>
            <person name="LaButti K."/>
            <person name="Lindquist E.A."/>
            <person name="Lipzen A."/>
            <person name="Lundell T."/>
            <person name="Morin E."/>
            <person name="Murat C."/>
            <person name="Sun H."/>
            <person name="Tunlid A."/>
            <person name="Henrissat B."/>
            <person name="Grigoriev I.V."/>
            <person name="Hibbett D.S."/>
            <person name="Martin F."/>
            <person name="Nordberg H.P."/>
            <person name="Cantor M.N."/>
            <person name="Hua S.X."/>
        </authorList>
    </citation>
    <scope>NUCLEOTIDE SEQUENCE [LARGE SCALE GENOMIC DNA]</scope>
    <source>
        <strain evidence="1 2">F 1598</strain>
    </source>
</reference>
<dbReference type="Proteomes" id="UP000054166">
    <property type="component" value="Unassembled WGS sequence"/>
</dbReference>
<organism evidence="1 2">
    <name type="scientific">Piloderma croceum (strain F 1598)</name>
    <dbReference type="NCBI Taxonomy" id="765440"/>
    <lineage>
        <taxon>Eukaryota</taxon>
        <taxon>Fungi</taxon>
        <taxon>Dikarya</taxon>
        <taxon>Basidiomycota</taxon>
        <taxon>Agaricomycotina</taxon>
        <taxon>Agaricomycetes</taxon>
        <taxon>Agaricomycetidae</taxon>
        <taxon>Atheliales</taxon>
        <taxon>Atheliaceae</taxon>
        <taxon>Piloderma</taxon>
    </lineage>
</organism>
<dbReference type="InterPro" id="IPR021475">
    <property type="entry name" value="Pants/Emi1-like"/>
</dbReference>
<protein>
    <recommendedName>
        <fullName evidence="3">Early meiotic induction protein 1</fullName>
    </recommendedName>
</protein>
<dbReference type="OrthoDB" id="2017405at2759"/>
<sequence>MPSVDFETATKQEEARLQKLHPTSEDIPGCLTLFDTFLSCNVLGVQLKSLYRFGHMSTCGEKLEDFKFCMSLKSMHPDDKRDAWIRRRAEWWAARRLEKSSENVWDIRTEPLKNWPRSADEMDINGSDAFS</sequence>